<dbReference type="GeneID" id="1135709"/>
<dbReference type="STRING" id="176299.Atu3835"/>
<evidence type="ECO:0000313" key="1">
    <source>
        <dbReference type="EMBL" id="AAK89574.1"/>
    </source>
</evidence>
<dbReference type="AlphaFoldDB" id="A9CFR4"/>
<dbReference type="OrthoDB" id="8450098at2"/>
<proteinExistence type="predicted"/>
<protein>
    <recommendedName>
        <fullName evidence="3">TIGR04255 family protein</fullName>
    </recommendedName>
</protein>
<dbReference type="eggNOG" id="ENOG50317UA">
    <property type="taxonomic scope" value="Bacteria"/>
</dbReference>
<dbReference type="EMBL" id="AE007870">
    <property type="protein sequence ID" value="AAK89574.1"/>
    <property type="molecule type" value="Genomic_DNA"/>
</dbReference>
<dbReference type="EnsemblBacteria" id="AAK89574">
    <property type="protein sequence ID" value="AAK89574"/>
    <property type="gene ID" value="Atu3835"/>
</dbReference>
<evidence type="ECO:0000313" key="2">
    <source>
        <dbReference type="Proteomes" id="UP000000813"/>
    </source>
</evidence>
<dbReference type="BioCyc" id="AGRO:ATU3835-MONOMER"/>
<evidence type="ECO:0008006" key="3">
    <source>
        <dbReference type="Google" id="ProtNLM"/>
    </source>
</evidence>
<reference evidence="1 2" key="2">
    <citation type="journal article" date="2001" name="Science">
        <title>Genome sequence of the plant pathogen and biotechnology agent Agrobacterium tumefaciens C58.</title>
        <authorList>
            <person name="Goodner B."/>
            <person name="Hinkle G."/>
            <person name="Gattung S."/>
            <person name="Miller N."/>
            <person name="Blanchard M."/>
            <person name="Qurollo B."/>
            <person name="Goldman B.S."/>
            <person name="Cao Y."/>
            <person name="Askenazi M."/>
            <person name="Halling C."/>
            <person name="Mullin L."/>
            <person name="Houmiel K."/>
            <person name="Gordon J."/>
            <person name="Vaudin M."/>
            <person name="Iartchouk O."/>
            <person name="Epp A."/>
            <person name="Liu F."/>
            <person name="Wollam C."/>
            <person name="Allinger M."/>
            <person name="Doughty D."/>
            <person name="Scott C."/>
            <person name="Lappas C."/>
            <person name="Markelz B."/>
            <person name="Flanagan C."/>
            <person name="Crowell C."/>
            <person name="Gurson J."/>
            <person name="Lomo C."/>
            <person name="Sear C."/>
            <person name="Strub G."/>
            <person name="Cielo C."/>
            <person name="Slater S."/>
        </authorList>
    </citation>
    <scope>NUCLEOTIDE SEQUENCE [LARGE SCALE GENOMIC DNA]</scope>
    <source>
        <strain evidence="2">C58 / ATCC 33970</strain>
    </source>
</reference>
<dbReference type="KEGG" id="atu:Atu3835"/>
<organism evidence="1 2">
    <name type="scientific">Agrobacterium fabrum (strain C58 / ATCC 33970)</name>
    <name type="common">Agrobacterium tumefaciens (strain C58)</name>
    <dbReference type="NCBI Taxonomy" id="176299"/>
    <lineage>
        <taxon>Bacteria</taxon>
        <taxon>Pseudomonadati</taxon>
        <taxon>Pseudomonadota</taxon>
        <taxon>Alphaproteobacteria</taxon>
        <taxon>Hyphomicrobiales</taxon>
        <taxon>Rhizobiaceae</taxon>
        <taxon>Rhizobium/Agrobacterium group</taxon>
        <taxon>Agrobacterium</taxon>
        <taxon>Agrobacterium tumefaciens complex</taxon>
    </lineage>
</organism>
<keyword evidence="2" id="KW-1185">Reference proteome</keyword>
<dbReference type="HOGENOM" id="CLU_945505_0_0_5"/>
<dbReference type="InterPro" id="IPR026349">
    <property type="entry name" value="CHP04255"/>
</dbReference>
<reference evidence="1 2" key="1">
    <citation type="journal article" date="2001" name="Science">
        <title>The genome of the natural genetic engineer Agrobacterium tumefaciens C58.</title>
        <authorList>
            <person name="Wood D.W."/>
            <person name="Setubal J.C."/>
            <person name="Kaul R."/>
            <person name="Monks D.E."/>
            <person name="Kitajima J.P."/>
            <person name="Okura V.K."/>
            <person name="Zhou Y."/>
            <person name="Chen L."/>
            <person name="Wood G.E."/>
            <person name="Almeida N.F.Jr."/>
            <person name="Woo L."/>
            <person name="Chen Y."/>
            <person name="Paulsen I.T."/>
            <person name="Eisen J.A."/>
            <person name="Karp P.D."/>
            <person name="Bovee D.Sr."/>
            <person name="Chapman P."/>
            <person name="Clendenning J."/>
            <person name="Deatherage G."/>
            <person name="Gillet W."/>
            <person name="Grant C."/>
            <person name="Kutyavin T."/>
            <person name="Levy R."/>
            <person name="Li M.J."/>
            <person name="McClelland E."/>
            <person name="Palmieri A."/>
            <person name="Raymond C."/>
            <person name="Rouse G."/>
            <person name="Saenphimmachak C."/>
            <person name="Wu Z."/>
            <person name="Romero P."/>
            <person name="Gordon D."/>
            <person name="Zhang S."/>
            <person name="Yoo H."/>
            <person name="Tao Y."/>
            <person name="Biddle P."/>
            <person name="Jung M."/>
            <person name="Krespan W."/>
            <person name="Perry M."/>
            <person name="Gordon-Kamm B."/>
            <person name="Liao L."/>
            <person name="Kim S."/>
            <person name="Hendrick C."/>
            <person name="Zhao Z.Y."/>
            <person name="Dolan M."/>
            <person name="Chumley F."/>
            <person name="Tingey S.V."/>
            <person name="Tomb J.F."/>
            <person name="Gordon M.P."/>
            <person name="Olson M.V."/>
            <person name="Nester E.W."/>
        </authorList>
    </citation>
    <scope>NUCLEOTIDE SEQUENCE [LARGE SCALE GENOMIC DNA]</scope>
    <source>
        <strain evidence="2">C58 / ATCC 33970</strain>
    </source>
</reference>
<dbReference type="RefSeq" id="WP_010973360.1">
    <property type="nucleotide sequence ID" value="NC_003063.2"/>
</dbReference>
<dbReference type="Proteomes" id="UP000000813">
    <property type="component" value="Chromosome linear"/>
</dbReference>
<accession>A9CFR4</accession>
<name>A9CFR4_AGRFC</name>
<gene>
    <name evidence="1" type="ordered locus">Atu3835</name>
</gene>
<sequence>MFRPLNDDHAIESVKFALLLTRPITPKAIFEIERQHSLWQDEMPAKRIIDIDVDVNGRATKAPGIMFAFLRPDATPMWSMQIGSSQIEIECYIYSRWDRTWGIAREHFQNAIRILASAQEKLMVSAVNLMVKDAFLSDAKSYSITNLLKSSDKLPQSVLDAIGPWNTYFSWMIEENKDVRTLHAFDVDVSWQSDEARVEITHVQTRNTGVDLALADILDDDFQALGSIMEALHRSNKLLLSELIVGDMSERIGLGESNGKL</sequence>
<dbReference type="PIR" id="AG3028">
    <property type="entry name" value="AG3028"/>
</dbReference>
<dbReference type="PIR" id="D98256">
    <property type="entry name" value="D98256"/>
</dbReference>
<dbReference type="NCBIfam" id="TIGR04255">
    <property type="entry name" value="sporadTIGR04255"/>
    <property type="match status" value="1"/>
</dbReference>